<evidence type="ECO:0000313" key="6">
    <source>
        <dbReference type="Proteomes" id="UP000218272"/>
    </source>
</evidence>
<dbReference type="GO" id="GO:0003700">
    <property type="term" value="F:DNA-binding transcription factor activity"/>
    <property type="evidence" value="ECO:0007669"/>
    <property type="project" value="InterPro"/>
</dbReference>
<evidence type="ECO:0000256" key="1">
    <source>
        <dbReference type="ARBA" id="ARBA00023015"/>
    </source>
</evidence>
<dbReference type="Proteomes" id="UP000218272">
    <property type="component" value="Chromosome SCLO_1"/>
</dbReference>
<dbReference type="PANTHER" id="PTHR46796:SF6">
    <property type="entry name" value="ARAC SUBFAMILY"/>
    <property type="match status" value="1"/>
</dbReference>
<dbReference type="InterPro" id="IPR018060">
    <property type="entry name" value="HTH_AraC"/>
</dbReference>
<gene>
    <name evidence="5" type="ORF">SCLO_1010530</name>
</gene>
<dbReference type="InterPro" id="IPR050204">
    <property type="entry name" value="AraC_XylS_family_regulators"/>
</dbReference>
<dbReference type="Pfam" id="PF12833">
    <property type="entry name" value="HTH_18"/>
    <property type="match status" value="1"/>
</dbReference>
<name>A0A1E1F0Q9_9SPHN</name>
<evidence type="ECO:0000313" key="5">
    <source>
        <dbReference type="EMBL" id="BAV64093.1"/>
    </source>
</evidence>
<evidence type="ECO:0000256" key="3">
    <source>
        <dbReference type="ARBA" id="ARBA00023163"/>
    </source>
</evidence>
<sequence length="289" mass="32046">MLDFASPKREPTIRWNYAATRNAVTVARCILPPNPGVLLGASQLVLAVHMGEPFVMEYRLPGEDRLQSHLIEPGMMNVNPGNRPFFQAWENSPDILVIALDSRFAERVAVAAFERDCINDMPSIIGAKDNAALCFARLLDTEMAFERRGGTVISEAISAALTVHLVRRFCPETRPPLHGSGGLTPRQLRHVLDRIEDEIDGNLTTRALAFGTGLSGGHFMRAFKTSTGKTLHAYVIEQRIRRAQMLLADPDMPLAQIAYATGFSSQSHMNRHFGRLVGMTPGQFRRVIL</sequence>
<dbReference type="Gene3D" id="1.10.10.60">
    <property type="entry name" value="Homeodomain-like"/>
    <property type="match status" value="2"/>
</dbReference>
<evidence type="ECO:0000256" key="2">
    <source>
        <dbReference type="ARBA" id="ARBA00023125"/>
    </source>
</evidence>
<dbReference type="SMART" id="SM00342">
    <property type="entry name" value="HTH_ARAC"/>
    <property type="match status" value="1"/>
</dbReference>
<keyword evidence="1" id="KW-0805">Transcription regulation</keyword>
<dbReference type="EMBL" id="AP017655">
    <property type="protein sequence ID" value="BAV64093.1"/>
    <property type="molecule type" value="Genomic_DNA"/>
</dbReference>
<keyword evidence="3" id="KW-0804">Transcription</keyword>
<dbReference type="PANTHER" id="PTHR46796">
    <property type="entry name" value="HTH-TYPE TRANSCRIPTIONAL ACTIVATOR RHAS-RELATED"/>
    <property type="match status" value="1"/>
</dbReference>
<dbReference type="KEGG" id="sclo:SCLO_1010530"/>
<evidence type="ECO:0000259" key="4">
    <source>
        <dbReference type="PROSITE" id="PS01124"/>
    </source>
</evidence>
<keyword evidence="2" id="KW-0238">DNA-binding</keyword>
<organism evidence="5 6">
    <name type="scientific">Sphingobium cloacae</name>
    <dbReference type="NCBI Taxonomy" id="120107"/>
    <lineage>
        <taxon>Bacteria</taxon>
        <taxon>Pseudomonadati</taxon>
        <taxon>Pseudomonadota</taxon>
        <taxon>Alphaproteobacteria</taxon>
        <taxon>Sphingomonadales</taxon>
        <taxon>Sphingomonadaceae</taxon>
        <taxon>Sphingobium</taxon>
    </lineage>
</organism>
<accession>A0A1E1F0Q9</accession>
<protein>
    <submittedName>
        <fullName evidence="5">AraC family transcriptional regulator</fullName>
    </submittedName>
</protein>
<proteinExistence type="predicted"/>
<dbReference type="AlphaFoldDB" id="A0A1E1F0Q9"/>
<dbReference type="SUPFAM" id="SSF46689">
    <property type="entry name" value="Homeodomain-like"/>
    <property type="match status" value="2"/>
</dbReference>
<dbReference type="PROSITE" id="PS01124">
    <property type="entry name" value="HTH_ARAC_FAMILY_2"/>
    <property type="match status" value="1"/>
</dbReference>
<reference evidence="5 6" key="1">
    <citation type="submission" date="2016-10" db="EMBL/GenBank/DDBJ databases">
        <title>Complete Genome Sequence of the Nonylphenol-Degrading Bacterium Sphingobium cloacae JCM 10874T.</title>
        <authorList>
            <person name="Ootsuka M."/>
            <person name="Nishizawa T."/>
            <person name="Ohta H."/>
        </authorList>
    </citation>
    <scope>NUCLEOTIDE SEQUENCE [LARGE SCALE GENOMIC DNA]</scope>
    <source>
        <strain evidence="5 6">JCM 10874</strain>
    </source>
</reference>
<keyword evidence="6" id="KW-1185">Reference proteome</keyword>
<dbReference type="InterPro" id="IPR009057">
    <property type="entry name" value="Homeodomain-like_sf"/>
</dbReference>
<feature type="domain" description="HTH araC/xylS-type" evidence="4">
    <location>
        <begin position="189"/>
        <end position="287"/>
    </location>
</feature>
<dbReference type="GO" id="GO:0043565">
    <property type="term" value="F:sequence-specific DNA binding"/>
    <property type="evidence" value="ECO:0007669"/>
    <property type="project" value="InterPro"/>
</dbReference>